<evidence type="ECO:0000256" key="2">
    <source>
        <dbReference type="ARBA" id="ARBA00023125"/>
    </source>
</evidence>
<keyword evidence="4" id="KW-1133">Transmembrane helix</keyword>
<dbReference type="InterPro" id="IPR009057">
    <property type="entry name" value="Homeodomain-like_sf"/>
</dbReference>
<dbReference type="PANTHER" id="PTHR43130:SF3">
    <property type="entry name" value="HTH-TYPE TRANSCRIPTIONAL REGULATOR RV1931C"/>
    <property type="match status" value="1"/>
</dbReference>
<dbReference type="PRINTS" id="PR00032">
    <property type="entry name" value="HTHARAC"/>
</dbReference>
<dbReference type="SMART" id="SM00342">
    <property type="entry name" value="HTH_ARAC"/>
    <property type="match status" value="1"/>
</dbReference>
<comment type="caution">
    <text evidence="6">The sequence shown here is derived from an EMBL/GenBank/DDBJ whole genome shotgun (WGS) entry which is preliminary data.</text>
</comment>
<dbReference type="InterPro" id="IPR018060">
    <property type="entry name" value="HTH_AraC"/>
</dbReference>
<dbReference type="RefSeq" id="WP_228982231.1">
    <property type="nucleotide sequence ID" value="NZ_CAJQYY010000029.1"/>
</dbReference>
<dbReference type="InterPro" id="IPR018062">
    <property type="entry name" value="HTH_AraC-typ_CS"/>
</dbReference>
<dbReference type="Proteomes" id="UP000789752">
    <property type="component" value="Unassembled WGS sequence"/>
</dbReference>
<dbReference type="Pfam" id="PF01965">
    <property type="entry name" value="DJ-1_PfpI"/>
    <property type="match status" value="1"/>
</dbReference>
<evidence type="ECO:0000256" key="3">
    <source>
        <dbReference type="ARBA" id="ARBA00023163"/>
    </source>
</evidence>
<name>A0ABM8U8X0_9BURK</name>
<dbReference type="SUPFAM" id="SSF52317">
    <property type="entry name" value="Class I glutamine amidotransferase-like"/>
    <property type="match status" value="1"/>
</dbReference>
<evidence type="ECO:0000256" key="1">
    <source>
        <dbReference type="ARBA" id="ARBA00023015"/>
    </source>
</evidence>
<dbReference type="InterPro" id="IPR052158">
    <property type="entry name" value="INH-QAR"/>
</dbReference>
<keyword evidence="4" id="KW-0812">Transmembrane</keyword>
<dbReference type="Gene3D" id="1.10.10.60">
    <property type="entry name" value="Homeodomain-like"/>
    <property type="match status" value="2"/>
</dbReference>
<dbReference type="InterPro" id="IPR002818">
    <property type="entry name" value="DJ-1/PfpI"/>
</dbReference>
<evidence type="ECO:0000259" key="5">
    <source>
        <dbReference type="PROSITE" id="PS01124"/>
    </source>
</evidence>
<gene>
    <name evidence="6" type="primary">rhaR_3</name>
    <name evidence="6" type="ORF">R54767_04398</name>
</gene>
<protein>
    <submittedName>
        <fullName evidence="6">HTH-type transcriptional activator RhaR</fullName>
    </submittedName>
</protein>
<sequence length="291" mass="32886">MMRITHWQRTQKEVACTYDSTPGSAYEPAVLILPGNLQATVDTARDKVLTTWLRQMHARGVIIAAVCGGVFILARTGLLEGRQATTHWALHDQFAREFPRVRVETDYMVIDYGDVLTAGGVLAWADLGLRLVERLLGLAVMLETAHYMNVDPPGREQRFYSDFDPRLKHGDSAIVKAQQWLISQRECTVSVAELARHACLEPRTFLRRFVKATDMAPLEYQQRLRVCRAREMLVFSRLNVDEIASGIGYEDVGSFRRVFRKFVGLTPSDYRRRFSAGAGNAPDLARSLVPD</sequence>
<dbReference type="Gene3D" id="3.40.50.880">
    <property type="match status" value="1"/>
</dbReference>
<evidence type="ECO:0000313" key="6">
    <source>
        <dbReference type="EMBL" id="CAG4917359.1"/>
    </source>
</evidence>
<reference evidence="6 7" key="1">
    <citation type="submission" date="2021-04" db="EMBL/GenBank/DDBJ databases">
        <authorList>
            <person name="Vanwijnsberghe S."/>
        </authorList>
    </citation>
    <scope>NUCLEOTIDE SEQUENCE [LARGE SCALE GENOMIC DNA]</scope>
    <source>
        <strain evidence="6 7">LMG 32171</strain>
    </source>
</reference>
<keyword evidence="2" id="KW-0238">DNA-binding</keyword>
<feature type="domain" description="HTH araC/xylS-type" evidence="5">
    <location>
        <begin position="175"/>
        <end position="273"/>
    </location>
</feature>
<dbReference type="Pfam" id="PF12833">
    <property type="entry name" value="HTH_18"/>
    <property type="match status" value="1"/>
</dbReference>
<keyword evidence="1" id="KW-0805">Transcription regulation</keyword>
<dbReference type="InterPro" id="IPR020449">
    <property type="entry name" value="Tscrpt_reg_AraC-type_HTH"/>
</dbReference>
<proteinExistence type="predicted"/>
<evidence type="ECO:0000313" key="7">
    <source>
        <dbReference type="Proteomes" id="UP000789752"/>
    </source>
</evidence>
<accession>A0ABM8U8X0</accession>
<dbReference type="PANTHER" id="PTHR43130">
    <property type="entry name" value="ARAC-FAMILY TRANSCRIPTIONAL REGULATOR"/>
    <property type="match status" value="1"/>
</dbReference>
<keyword evidence="7" id="KW-1185">Reference proteome</keyword>
<dbReference type="PROSITE" id="PS01124">
    <property type="entry name" value="HTH_ARAC_FAMILY_2"/>
    <property type="match status" value="1"/>
</dbReference>
<dbReference type="EMBL" id="CAJQYY010000029">
    <property type="protein sequence ID" value="CAG4917359.1"/>
    <property type="molecule type" value="Genomic_DNA"/>
</dbReference>
<dbReference type="SUPFAM" id="SSF46689">
    <property type="entry name" value="Homeodomain-like"/>
    <property type="match status" value="2"/>
</dbReference>
<dbReference type="PROSITE" id="PS00041">
    <property type="entry name" value="HTH_ARAC_FAMILY_1"/>
    <property type="match status" value="1"/>
</dbReference>
<organism evidence="6 7">
    <name type="scientific">Paraburkholderia gardini</name>
    <dbReference type="NCBI Taxonomy" id="2823469"/>
    <lineage>
        <taxon>Bacteria</taxon>
        <taxon>Pseudomonadati</taxon>
        <taxon>Pseudomonadota</taxon>
        <taxon>Betaproteobacteria</taxon>
        <taxon>Burkholderiales</taxon>
        <taxon>Burkholderiaceae</taxon>
        <taxon>Paraburkholderia</taxon>
    </lineage>
</organism>
<keyword evidence="4" id="KW-0472">Membrane</keyword>
<feature type="transmembrane region" description="Helical" evidence="4">
    <location>
        <begin position="56"/>
        <end position="74"/>
    </location>
</feature>
<keyword evidence="3" id="KW-0804">Transcription</keyword>
<evidence type="ECO:0000256" key="4">
    <source>
        <dbReference type="SAM" id="Phobius"/>
    </source>
</evidence>
<dbReference type="InterPro" id="IPR029062">
    <property type="entry name" value="Class_I_gatase-like"/>
</dbReference>